<feature type="non-terminal residue" evidence="1">
    <location>
        <position position="1"/>
    </location>
</feature>
<dbReference type="EMBL" id="BTSY01000005">
    <property type="protein sequence ID" value="GMT29584.1"/>
    <property type="molecule type" value="Genomic_DNA"/>
</dbReference>
<comment type="caution">
    <text evidence="1">The sequence shown here is derived from an EMBL/GenBank/DDBJ whole genome shotgun (WGS) entry which is preliminary data.</text>
</comment>
<accession>A0AAV5WC49</accession>
<evidence type="ECO:0000313" key="2">
    <source>
        <dbReference type="Proteomes" id="UP001432322"/>
    </source>
</evidence>
<proteinExistence type="predicted"/>
<gene>
    <name evidence="1" type="ORF">PFISCL1PPCAC_20881</name>
</gene>
<sequence length="281" mass="30757">DLPLMSSHTSGASLRRRCLTLSSDHENIIAAHGPFIESINVSKWEAHNHQPAEPPIRVKVFADLGAYVDTVLPLGATGHVVAVSNILQDKPNEEYKVYATLVPADYLVTGGYALRNRFVISTQPLSEKPCQPKVAVIVQSKKLLVLTGTSLKVFEYSYNADNGVTAFALPEIDTVDFLSEWPAQYTSRGPLKPLFVSPTDAFEFALQSGPKSVVIPTYTKPATKGAYEVRAMDHELNSPIGAVYLVHEMKIALVADQTELHVFPTTIRISSLETVTILPCQ</sequence>
<protein>
    <submittedName>
        <fullName evidence="1">Uncharacterized protein</fullName>
    </submittedName>
</protein>
<evidence type="ECO:0000313" key="1">
    <source>
        <dbReference type="EMBL" id="GMT29584.1"/>
    </source>
</evidence>
<feature type="non-terminal residue" evidence="1">
    <location>
        <position position="281"/>
    </location>
</feature>
<reference evidence="1" key="1">
    <citation type="submission" date="2023-10" db="EMBL/GenBank/DDBJ databases">
        <title>Genome assembly of Pristionchus species.</title>
        <authorList>
            <person name="Yoshida K."/>
            <person name="Sommer R.J."/>
        </authorList>
    </citation>
    <scope>NUCLEOTIDE SEQUENCE</scope>
    <source>
        <strain evidence="1">RS5133</strain>
    </source>
</reference>
<name>A0AAV5WC49_9BILA</name>
<organism evidence="1 2">
    <name type="scientific">Pristionchus fissidentatus</name>
    <dbReference type="NCBI Taxonomy" id="1538716"/>
    <lineage>
        <taxon>Eukaryota</taxon>
        <taxon>Metazoa</taxon>
        <taxon>Ecdysozoa</taxon>
        <taxon>Nematoda</taxon>
        <taxon>Chromadorea</taxon>
        <taxon>Rhabditida</taxon>
        <taxon>Rhabditina</taxon>
        <taxon>Diplogasteromorpha</taxon>
        <taxon>Diplogasteroidea</taxon>
        <taxon>Neodiplogasteridae</taxon>
        <taxon>Pristionchus</taxon>
    </lineage>
</organism>
<dbReference type="AlphaFoldDB" id="A0AAV5WC49"/>
<keyword evidence="2" id="KW-1185">Reference proteome</keyword>
<dbReference type="Proteomes" id="UP001432322">
    <property type="component" value="Unassembled WGS sequence"/>
</dbReference>